<dbReference type="VEuPathDB" id="FungiDB:P175DRAFT_0511213"/>
<evidence type="ECO:0000256" key="1">
    <source>
        <dbReference type="ARBA" id="ARBA00004555"/>
    </source>
</evidence>
<comment type="pathway">
    <text evidence="2">Protein modification; protein glycosylation.</text>
</comment>
<evidence type="ECO:0000256" key="6">
    <source>
        <dbReference type="SAM" id="MobiDB-lite"/>
    </source>
</evidence>
<dbReference type="GeneID" id="63815459"/>
<evidence type="ECO:0008006" key="9">
    <source>
        <dbReference type="Google" id="ProtNLM"/>
    </source>
</evidence>
<dbReference type="InterPro" id="IPR029044">
    <property type="entry name" value="Nucleotide-diphossugar_trans"/>
</dbReference>
<evidence type="ECO:0000256" key="3">
    <source>
        <dbReference type="ARBA" id="ARBA00009105"/>
    </source>
</evidence>
<comment type="caution">
    <text evidence="7">The sequence shown here is derived from an EMBL/GenBank/DDBJ whole genome shotgun (WGS) entry which is preliminary data.</text>
</comment>
<gene>
    <name evidence="7" type="ORF">P175DRAFT_0511213</name>
</gene>
<comment type="similarity">
    <text evidence="3">Belongs to the MNN1/MNT family.</text>
</comment>
<organism evidence="7 8">
    <name type="scientific">Aspergillus ochraceoroseus IBT 24754</name>
    <dbReference type="NCBI Taxonomy" id="1392256"/>
    <lineage>
        <taxon>Eukaryota</taxon>
        <taxon>Fungi</taxon>
        <taxon>Dikarya</taxon>
        <taxon>Ascomycota</taxon>
        <taxon>Pezizomycotina</taxon>
        <taxon>Eurotiomycetes</taxon>
        <taxon>Eurotiomycetidae</taxon>
        <taxon>Eurotiales</taxon>
        <taxon>Aspergillaceae</taxon>
        <taxon>Aspergillus</taxon>
        <taxon>Aspergillus subgen. Nidulantes</taxon>
    </lineage>
</organism>
<reference evidence="7 8" key="1">
    <citation type="journal article" date="2018" name="Proc. Natl. Acad. Sci. U.S.A.">
        <title>Linking secondary metabolites to gene clusters through genome sequencing of six diverse Aspergillus species.</title>
        <authorList>
            <person name="Kaerboelling I."/>
            <person name="Vesth T.C."/>
            <person name="Frisvad J.C."/>
            <person name="Nybo J.L."/>
            <person name="Theobald S."/>
            <person name="Kuo A."/>
            <person name="Bowyer P."/>
            <person name="Matsuda Y."/>
            <person name="Mondo S."/>
            <person name="Lyhne E.K."/>
            <person name="Kogle M.E."/>
            <person name="Clum A."/>
            <person name="Lipzen A."/>
            <person name="Salamov A."/>
            <person name="Ngan C.Y."/>
            <person name="Daum C."/>
            <person name="Chiniquy J."/>
            <person name="Barry K."/>
            <person name="LaButti K."/>
            <person name="Haridas S."/>
            <person name="Simmons B.A."/>
            <person name="Magnuson J.K."/>
            <person name="Mortensen U.H."/>
            <person name="Larsen T.O."/>
            <person name="Grigoriev I.V."/>
            <person name="Baker S.E."/>
            <person name="Andersen M.R."/>
        </authorList>
    </citation>
    <scope>NUCLEOTIDE SEQUENCE [LARGE SCALE GENOMIC DNA]</scope>
    <source>
        <strain evidence="7 8">IBT 24754</strain>
    </source>
</reference>
<dbReference type="Proteomes" id="UP000244073">
    <property type="component" value="Unassembled WGS sequence"/>
</dbReference>
<feature type="region of interest" description="Disordered" evidence="6">
    <location>
        <begin position="27"/>
        <end position="46"/>
    </location>
</feature>
<dbReference type="InterPro" id="IPR022751">
    <property type="entry name" value="Alpha_mannosyltransferase"/>
</dbReference>
<accession>A0A2T5LR40</accession>
<keyword evidence="5" id="KW-0333">Golgi apparatus</keyword>
<dbReference type="RefSeq" id="XP_040750143.1">
    <property type="nucleotide sequence ID" value="XM_040898577.1"/>
</dbReference>
<dbReference type="GO" id="GO:0046354">
    <property type="term" value="P:mannan biosynthetic process"/>
    <property type="evidence" value="ECO:0007669"/>
    <property type="project" value="TreeGrafter"/>
</dbReference>
<dbReference type="Gene3D" id="3.90.550.10">
    <property type="entry name" value="Spore Coat Polysaccharide Biosynthesis Protein SpsA, Chain A"/>
    <property type="match status" value="1"/>
</dbReference>
<dbReference type="GO" id="GO:0005794">
    <property type="term" value="C:Golgi apparatus"/>
    <property type="evidence" value="ECO:0007669"/>
    <property type="project" value="UniProtKB-SubCell"/>
</dbReference>
<proteinExistence type="inferred from homology"/>
<dbReference type="AlphaFoldDB" id="A0A2T5LR40"/>
<dbReference type="Pfam" id="PF11051">
    <property type="entry name" value="Mannosyl_trans3"/>
    <property type="match status" value="2"/>
</dbReference>
<protein>
    <recommendedName>
        <fullName evidence="9">Alpha-1,2-mannosyltransferase</fullName>
    </recommendedName>
</protein>
<dbReference type="GO" id="GO:0000026">
    <property type="term" value="F:alpha-1,2-mannosyltransferase activity"/>
    <property type="evidence" value="ECO:0007669"/>
    <property type="project" value="TreeGrafter"/>
</dbReference>
<name>A0A2T5LR40_9EURO</name>
<dbReference type="PANTHER" id="PTHR31646:SF5">
    <property type="entry name" value="(MNN2), PUTATIVE (AFU_ORTHOLOGUE AFUA_6G04450)-RELATED"/>
    <property type="match status" value="1"/>
</dbReference>
<keyword evidence="4" id="KW-0808">Transferase</keyword>
<evidence type="ECO:0000313" key="8">
    <source>
        <dbReference type="Proteomes" id="UP000244073"/>
    </source>
</evidence>
<feature type="compositionally biased region" description="Low complexity" evidence="6">
    <location>
        <begin position="34"/>
        <end position="46"/>
    </location>
</feature>
<evidence type="ECO:0000313" key="7">
    <source>
        <dbReference type="EMBL" id="PTU18751.1"/>
    </source>
</evidence>
<evidence type="ECO:0000256" key="5">
    <source>
        <dbReference type="ARBA" id="ARBA00023034"/>
    </source>
</evidence>
<dbReference type="PANTHER" id="PTHR31646">
    <property type="entry name" value="ALPHA-1,2-MANNOSYLTRANSFERASE MNN2"/>
    <property type="match status" value="1"/>
</dbReference>
<dbReference type="EMBL" id="MSFN02000007">
    <property type="protein sequence ID" value="PTU18751.1"/>
    <property type="molecule type" value="Genomic_DNA"/>
</dbReference>
<dbReference type="SUPFAM" id="SSF53448">
    <property type="entry name" value="Nucleotide-diphospho-sugar transferases"/>
    <property type="match status" value="1"/>
</dbReference>
<dbReference type="OrthoDB" id="4484309at2759"/>
<evidence type="ECO:0000256" key="4">
    <source>
        <dbReference type="ARBA" id="ARBA00022679"/>
    </source>
</evidence>
<sequence>MARVRVLLLLATIITLFSLWSLSRYRKSSPNLRSPSTAGASSSSSGYARVVHEPEGHIEFWRQFQPILILSTPKCESPMRMGNAPSIRVEESDPNNRPEMLDMLPDEVEEMKNTHTRFVEAIESNPPHLHYTPNTKGLVSTAGGSYLPVLVISLRMLRRTSSELPVEVFLASDEEYEPFICDVVLPSLNARCVVLSRILDAVPKIMEIEKYQFKLFAMLFSSFEEILFLDADSFPLLPPDSLFTNEPFKSRKMVTWPDFWASTVSSYYYEIASQPKPENTLRQSTESGEVLISKKTHQKTLLLSTYYNLWGPSYYYPLLSQGAAGEGDKETFVAAALAVDEPYYQVSEGIVAIGHPTAGGLAGSAMVQFDPTEDYALRRDGASRDADAPTPRAFFIHANFPKFNPATIFEKGEVNPAFADDGSYTRAWTVPETLIQDFGTDIEKHYWKEILWTACELENQFQTWRGKKGICKDVRRYWNAIFANEKGKQ</sequence>
<comment type="subcellular location">
    <subcellularLocation>
        <location evidence="1">Golgi apparatus</location>
    </subcellularLocation>
</comment>
<evidence type="ECO:0000256" key="2">
    <source>
        <dbReference type="ARBA" id="ARBA00004922"/>
    </source>
</evidence>